<dbReference type="FunFam" id="1.10.3370.10:FF:000001">
    <property type="entry name" value="Preprotein translocase subunit SecY"/>
    <property type="match status" value="1"/>
</dbReference>
<dbReference type="OrthoDB" id="9809248at2"/>
<name>E6SKY1_THEM7</name>
<gene>
    <name evidence="10" type="primary">secY</name>
    <name evidence="14" type="ordered locus">Tmar_2276</name>
</gene>
<evidence type="ECO:0000256" key="7">
    <source>
        <dbReference type="ARBA" id="ARBA00023010"/>
    </source>
</evidence>
<dbReference type="STRING" id="644966.Tmar_2276"/>
<reference evidence="15" key="2">
    <citation type="journal article" date="2010" name="Stand. Genomic Sci.">
        <title>Complete genome sequence of Thermaerobacter marianensis type strain (7p75aT).</title>
        <authorList>
            <person name="Han C."/>
            <person name="Gu W."/>
            <person name="Zhang X."/>
            <person name="Lapidus A."/>
            <person name="Nolan M."/>
            <person name="Copeland A."/>
            <person name="Lucas S."/>
            <person name="Glavina Del Rio T."/>
            <person name="Tice H."/>
            <person name="Cheng J."/>
            <person name="Tapia R."/>
            <person name="Goodwin L."/>
            <person name="Pitluck S."/>
            <person name="Pagani I."/>
            <person name="Ivanova N."/>
            <person name="Mavromatis K."/>
            <person name="Mikhailova N."/>
            <person name="Pati A."/>
            <person name="Chen A."/>
            <person name="Palaniappan K."/>
            <person name="Land M."/>
            <person name="Hauser L."/>
            <person name="Chang Y."/>
            <person name="Jeffries C."/>
            <person name="Schneider S."/>
            <person name="Rohde M."/>
            <person name="Goker M."/>
            <person name="Pukall R."/>
            <person name="Woyke T."/>
            <person name="Bristow J."/>
            <person name="Eisen J."/>
            <person name="Markowitz V."/>
            <person name="Hugenholtz P."/>
            <person name="Kyrpides N."/>
            <person name="Klenk H."/>
            <person name="Detter J."/>
        </authorList>
    </citation>
    <scope>NUCLEOTIDE SEQUENCE [LARGE SCALE GENOMIC DNA]</scope>
    <source>
        <strain evidence="15">ATCC 700841 / DSM 12885 / JCM 10246 / 7p75a</strain>
    </source>
</reference>
<dbReference type="HOGENOM" id="CLU_030313_0_2_9"/>
<evidence type="ECO:0000256" key="13">
    <source>
        <dbReference type="RuleBase" id="RU004349"/>
    </source>
</evidence>
<organism evidence="14 15">
    <name type="scientific">Thermaerobacter marianensis (strain ATCC 700841 / DSM 12885 / JCM 10246 / 7p75a)</name>
    <dbReference type="NCBI Taxonomy" id="644966"/>
    <lineage>
        <taxon>Bacteria</taxon>
        <taxon>Bacillati</taxon>
        <taxon>Bacillota</taxon>
        <taxon>Clostridia</taxon>
        <taxon>Eubacteriales</taxon>
        <taxon>Clostridiales Family XVII. Incertae Sedis</taxon>
        <taxon>Thermaerobacter</taxon>
    </lineage>
</organism>
<dbReference type="GO" id="GO:0005886">
    <property type="term" value="C:plasma membrane"/>
    <property type="evidence" value="ECO:0007669"/>
    <property type="project" value="UniProtKB-SubCell"/>
</dbReference>
<feature type="transmembrane region" description="Helical" evidence="10">
    <location>
        <begin position="14"/>
        <end position="32"/>
    </location>
</feature>
<dbReference type="HAMAP" id="MF_01465">
    <property type="entry name" value="SecY"/>
    <property type="match status" value="1"/>
</dbReference>
<evidence type="ECO:0000256" key="2">
    <source>
        <dbReference type="ARBA" id="ARBA00005751"/>
    </source>
</evidence>
<evidence type="ECO:0000313" key="15">
    <source>
        <dbReference type="Proteomes" id="UP000008915"/>
    </source>
</evidence>
<dbReference type="PROSITE" id="PS00756">
    <property type="entry name" value="SECY_2"/>
    <property type="match status" value="1"/>
</dbReference>
<feature type="transmembrane region" description="Helical" evidence="10">
    <location>
        <begin position="115"/>
        <end position="133"/>
    </location>
</feature>
<sequence>MLATLGRAVKIGDLRGRILFTLAMLLVFRLGVHVPTPGVIPERVAPLFGTGSIFRLLDLFAGGALATVSVFAMSITPYINSSIIVQLLTVVIPRLEELAKEGEEGRRKLTQLTRYGTVVMALLQAGGIAFYLHRAGALEWPGFPGMAVVAITLTAGTVLLMWIGEQITDKGIGNGISLLIFAGIVSRLPHGLVTLVEMWRAGSVNLFQILLLVVVGLAVIVAVVWVTEGQRRIPVQYAKRVVGRRIYGGQSTHIPIRVNQAGVIPVIFAASLVALPLTVAGFFPRAGWSQFIARWFDWGTPLNTAVYFWLIIGFTFFYTAITFNPQDIADNLRKYGGYIPGLRPGRPTAEYLARVVMRITVFGALFLALISVLPLLVRGVTHIASIYFGGTALLIVVGVALETMKQIEAHLLMRQYQGFMKR</sequence>
<comment type="subcellular location">
    <subcellularLocation>
        <location evidence="10">Cell membrane</location>
        <topology evidence="10">Multi-pass membrane protein</topology>
    </subcellularLocation>
    <subcellularLocation>
        <location evidence="1 12">Membrane</location>
        <topology evidence="1 12">Multi-pass membrane protein</topology>
    </subcellularLocation>
</comment>
<evidence type="ECO:0000256" key="8">
    <source>
        <dbReference type="ARBA" id="ARBA00023136"/>
    </source>
</evidence>
<dbReference type="PANTHER" id="PTHR10906">
    <property type="entry name" value="SECY/SEC61-ALPHA FAMILY MEMBER"/>
    <property type="match status" value="1"/>
</dbReference>
<dbReference type="AlphaFoldDB" id="E6SKY1"/>
<dbReference type="GO" id="GO:0043952">
    <property type="term" value="P:protein transport by the Sec complex"/>
    <property type="evidence" value="ECO:0007669"/>
    <property type="project" value="UniProtKB-UniRule"/>
</dbReference>
<evidence type="ECO:0000256" key="3">
    <source>
        <dbReference type="ARBA" id="ARBA00022448"/>
    </source>
</evidence>
<keyword evidence="3 10" id="KW-0813">Transport</keyword>
<evidence type="ECO:0000256" key="4">
    <source>
        <dbReference type="ARBA" id="ARBA00022692"/>
    </source>
</evidence>
<dbReference type="GO" id="GO:0006605">
    <property type="term" value="P:protein targeting"/>
    <property type="evidence" value="ECO:0007669"/>
    <property type="project" value="UniProtKB-UniRule"/>
</dbReference>
<dbReference type="GO" id="GO:0065002">
    <property type="term" value="P:intracellular protein transmembrane transport"/>
    <property type="evidence" value="ECO:0007669"/>
    <property type="project" value="UniProtKB-UniRule"/>
</dbReference>
<evidence type="ECO:0000256" key="1">
    <source>
        <dbReference type="ARBA" id="ARBA00004141"/>
    </source>
</evidence>
<dbReference type="NCBIfam" id="TIGR00967">
    <property type="entry name" value="3a0501s007"/>
    <property type="match status" value="1"/>
</dbReference>
<keyword evidence="8 10" id="KW-0472">Membrane</keyword>
<comment type="similarity">
    <text evidence="2 10 13">Belongs to the SecY/SEC61-alpha family.</text>
</comment>
<keyword evidence="6 10" id="KW-1133">Transmembrane helix</keyword>
<evidence type="ECO:0000313" key="14">
    <source>
        <dbReference type="EMBL" id="ADU52354.1"/>
    </source>
</evidence>
<accession>E6SKY1</accession>
<dbReference type="EMBL" id="CP002344">
    <property type="protein sequence ID" value="ADU52354.1"/>
    <property type="molecule type" value="Genomic_DNA"/>
</dbReference>
<evidence type="ECO:0000256" key="11">
    <source>
        <dbReference type="RuleBase" id="RU000537"/>
    </source>
</evidence>
<evidence type="ECO:0000256" key="6">
    <source>
        <dbReference type="ARBA" id="ARBA00022989"/>
    </source>
</evidence>
<evidence type="ECO:0000256" key="12">
    <source>
        <dbReference type="RuleBase" id="RU003484"/>
    </source>
</evidence>
<dbReference type="SUPFAM" id="SSF103491">
    <property type="entry name" value="Preprotein translocase SecY subunit"/>
    <property type="match status" value="1"/>
</dbReference>
<dbReference type="PRINTS" id="PR00303">
    <property type="entry name" value="SECYTRNLCASE"/>
</dbReference>
<dbReference type="InterPro" id="IPR023201">
    <property type="entry name" value="SecY_dom_sf"/>
</dbReference>
<dbReference type="PROSITE" id="PS00755">
    <property type="entry name" value="SECY_1"/>
    <property type="match status" value="1"/>
</dbReference>
<dbReference type="Pfam" id="PF00344">
    <property type="entry name" value="SecY"/>
    <property type="match status" value="1"/>
</dbReference>
<evidence type="ECO:0000256" key="5">
    <source>
        <dbReference type="ARBA" id="ARBA00022927"/>
    </source>
</evidence>
<keyword evidence="7 10" id="KW-0811">Translocation</keyword>
<dbReference type="Proteomes" id="UP000008915">
    <property type="component" value="Chromosome"/>
</dbReference>
<feature type="transmembrane region" description="Helical" evidence="10">
    <location>
        <begin position="176"/>
        <end position="199"/>
    </location>
</feature>
<dbReference type="InterPro" id="IPR030659">
    <property type="entry name" value="SecY_CS"/>
</dbReference>
<dbReference type="KEGG" id="tmr:Tmar_2276"/>
<proteinExistence type="inferred from homology"/>
<keyword evidence="15" id="KW-1185">Reference proteome</keyword>
<comment type="subunit">
    <text evidence="10">Component of the Sec protein translocase complex. Heterotrimer consisting of SecY, SecE and SecG subunits. The heterotrimers can form oligomers, although 1 heterotrimer is thought to be able to translocate proteins. Interacts with the ribosome. Interacts with SecDF, and other proteins may be involved. Interacts with SecA.</text>
</comment>
<feature type="transmembrane region" description="Helical" evidence="10">
    <location>
        <begin position="383"/>
        <end position="404"/>
    </location>
</feature>
<dbReference type="InterPro" id="IPR002208">
    <property type="entry name" value="SecY/SEC61-alpha"/>
</dbReference>
<feature type="transmembrane region" description="Helical" evidence="10">
    <location>
        <begin position="145"/>
        <end position="164"/>
    </location>
</feature>
<evidence type="ECO:0000256" key="9">
    <source>
        <dbReference type="ARBA" id="ARBA00039733"/>
    </source>
</evidence>
<feature type="transmembrane region" description="Helical" evidence="10">
    <location>
        <begin position="53"/>
        <end position="72"/>
    </location>
</feature>
<comment type="function">
    <text evidence="10 11">The central subunit of the protein translocation channel SecYEG. Consists of two halves formed by TMs 1-5 and 6-10. These two domains form a lateral gate at the front which open onto the bilayer between TMs 2 and 7, and are clamped together by SecE at the back. The channel is closed by both a pore ring composed of hydrophobic SecY resides and a short helix (helix 2A) on the extracellular side of the membrane which forms a plug. The plug probably moves laterally to allow the channel to open. The ring and the pore may move independently.</text>
</comment>
<keyword evidence="4 10" id="KW-0812">Transmembrane</keyword>
<feature type="transmembrane region" description="Helical" evidence="10">
    <location>
        <begin position="304"/>
        <end position="324"/>
    </location>
</feature>
<dbReference type="InterPro" id="IPR026593">
    <property type="entry name" value="SecY"/>
</dbReference>
<keyword evidence="10" id="KW-1003">Cell membrane</keyword>
<reference evidence="14 15" key="1">
    <citation type="journal article" date="2010" name="Stand. Genomic Sci.">
        <title>Complete genome sequence of Thermaerobacter marianensis type strain (7p75a).</title>
        <authorList>
            <person name="Han C."/>
            <person name="Gu W."/>
            <person name="Zhang X."/>
            <person name="Lapidus A."/>
            <person name="Nolan M."/>
            <person name="Copeland A."/>
            <person name="Lucas S."/>
            <person name="Del Rio T.G."/>
            <person name="Tice H."/>
            <person name="Cheng J.F."/>
            <person name="Tapia R."/>
            <person name="Goodwin L."/>
            <person name="Pitluck S."/>
            <person name="Pagani I."/>
            <person name="Ivanova N."/>
            <person name="Mavromatis K."/>
            <person name="Mikhailova N."/>
            <person name="Pati A."/>
            <person name="Chen A."/>
            <person name="Palaniappan K."/>
            <person name="Land M."/>
            <person name="Hauser L."/>
            <person name="Chang Y.J."/>
            <person name="Jeffries C.D."/>
            <person name="Schneider S."/>
            <person name="Rohde M."/>
            <person name="Goker M."/>
            <person name="Pukall R."/>
            <person name="Woyke T."/>
            <person name="Bristow J."/>
            <person name="Eisen J.A."/>
            <person name="Markowitz V."/>
            <person name="Hugenholtz P."/>
            <person name="Kyrpides N.C."/>
            <person name="Klenk H.P."/>
            <person name="Detter J.C."/>
        </authorList>
    </citation>
    <scope>NUCLEOTIDE SEQUENCE [LARGE SCALE GENOMIC DNA]</scope>
    <source>
        <strain evidence="15">ATCC 700841 / DSM 12885 / JCM 10246 / 7p75a</strain>
    </source>
</reference>
<dbReference type="eggNOG" id="COG0201">
    <property type="taxonomic scope" value="Bacteria"/>
</dbReference>
<protein>
    <recommendedName>
        <fullName evidence="9 10">Protein translocase subunit SecY</fullName>
    </recommendedName>
</protein>
<keyword evidence="5 10" id="KW-0653">Protein transport</keyword>
<evidence type="ECO:0000256" key="10">
    <source>
        <dbReference type="HAMAP-Rule" id="MF_01465"/>
    </source>
</evidence>
<feature type="transmembrane region" description="Helical" evidence="10">
    <location>
        <begin position="263"/>
        <end position="284"/>
    </location>
</feature>
<feature type="transmembrane region" description="Helical" evidence="10">
    <location>
        <begin position="205"/>
        <end position="226"/>
    </location>
</feature>
<feature type="transmembrane region" description="Helical" evidence="10">
    <location>
        <begin position="355"/>
        <end position="377"/>
    </location>
</feature>
<dbReference type="RefSeq" id="WP_013496651.1">
    <property type="nucleotide sequence ID" value="NC_014831.1"/>
</dbReference>
<dbReference type="Gene3D" id="1.10.3370.10">
    <property type="entry name" value="SecY subunit domain"/>
    <property type="match status" value="1"/>
</dbReference>
<dbReference type="PIRSF" id="PIRSF004557">
    <property type="entry name" value="SecY"/>
    <property type="match status" value="1"/>
</dbReference>